<sequence>MTGIYFANHSVAHSQFIFASQQSGTSRFTQPERPFIMFRKLLLSTALLASFSGLAMADGGDSNIEQFMASQPHAAGISNGTALIIDNQGGQPVIAYHGAASQGWGAGVATIVDNQDGQPVIRYEQSATGGSALAETVNGQSPVRVN</sequence>
<evidence type="ECO:0000313" key="1">
    <source>
        <dbReference type="EMBL" id="MBO1077122.1"/>
    </source>
</evidence>
<organism evidence="1 2">
    <name type="scientific">Roseomonas marmotae</name>
    <dbReference type="NCBI Taxonomy" id="2768161"/>
    <lineage>
        <taxon>Bacteria</taxon>
        <taxon>Pseudomonadati</taxon>
        <taxon>Pseudomonadota</taxon>
        <taxon>Alphaproteobacteria</taxon>
        <taxon>Acetobacterales</taxon>
        <taxon>Roseomonadaceae</taxon>
        <taxon>Roseomonas</taxon>
    </lineage>
</organism>
<dbReference type="Proteomes" id="UP001518990">
    <property type="component" value="Unassembled WGS sequence"/>
</dbReference>
<name>A0ABS3KI38_9PROT</name>
<evidence type="ECO:0000313" key="2">
    <source>
        <dbReference type="Proteomes" id="UP001518990"/>
    </source>
</evidence>
<proteinExistence type="predicted"/>
<dbReference type="EMBL" id="JACTNF010000043">
    <property type="protein sequence ID" value="MBO1077122.1"/>
    <property type="molecule type" value="Genomic_DNA"/>
</dbReference>
<dbReference type="RefSeq" id="WP_207451010.1">
    <property type="nucleotide sequence ID" value="NZ_CP061092.1"/>
</dbReference>
<protein>
    <recommendedName>
        <fullName evidence="3">Curlin</fullName>
    </recommendedName>
</protein>
<keyword evidence="2" id="KW-1185">Reference proteome</keyword>
<reference evidence="1 2" key="1">
    <citation type="submission" date="2020-09" db="EMBL/GenBank/DDBJ databases">
        <title>Roseomonas.</title>
        <authorList>
            <person name="Zhu W."/>
        </authorList>
    </citation>
    <scope>NUCLEOTIDE SEQUENCE [LARGE SCALE GENOMIC DNA]</scope>
    <source>
        <strain evidence="1 2">1311</strain>
    </source>
</reference>
<comment type="caution">
    <text evidence="1">The sequence shown here is derived from an EMBL/GenBank/DDBJ whole genome shotgun (WGS) entry which is preliminary data.</text>
</comment>
<evidence type="ECO:0008006" key="3">
    <source>
        <dbReference type="Google" id="ProtNLM"/>
    </source>
</evidence>
<accession>A0ABS3KI38</accession>
<gene>
    <name evidence="1" type="ORF">IAI60_21165</name>
</gene>